<keyword evidence="4" id="KW-0804">Transcription</keyword>
<dbReference type="InterPro" id="IPR036271">
    <property type="entry name" value="Tet_transcr_reg_TetR-rel_C_sf"/>
</dbReference>
<protein>
    <submittedName>
        <fullName evidence="8">Putative TetR-family trasncriptional regulator</fullName>
    </submittedName>
</protein>
<sequence length="220" mass="24554">MQAGARLARQDNAMADAPAPAPKRARAGRPPTLAAPRERILEEAARLFARSGYENSSVADLAAAIGVSKAALYHYFPTKQDIYDAIILETLAGLLQAVTREVERQREACERLRAFMVGHARYFARHHEQFVTMLIGYSGMALPERADAAQLRDRYEQLLRDLLEQGMATGTLRRLDVAATGRAVLSMLNWMVRWYKPGQGDSAEQIADGYYDLLFNGLRI</sequence>
<dbReference type="SUPFAM" id="SSF46689">
    <property type="entry name" value="Homeodomain-like"/>
    <property type="match status" value="1"/>
</dbReference>
<name>A0A0C6P882_BORBO</name>
<feature type="DNA-binding region" description="H-T-H motif" evidence="5">
    <location>
        <begin position="57"/>
        <end position="76"/>
    </location>
</feature>
<dbReference type="InterPro" id="IPR050109">
    <property type="entry name" value="HTH-type_TetR-like_transc_reg"/>
</dbReference>
<evidence type="ECO:0000259" key="7">
    <source>
        <dbReference type="PROSITE" id="PS50977"/>
    </source>
</evidence>
<accession>A0A0C6P882</accession>
<dbReference type="RefSeq" id="WP_003815309.1">
    <property type="nucleotide sequence ID" value="NC_019382.1"/>
</dbReference>
<proteinExistence type="predicted"/>
<feature type="domain" description="HTH tetR-type" evidence="7">
    <location>
        <begin position="34"/>
        <end position="94"/>
    </location>
</feature>
<dbReference type="AlphaFoldDB" id="A0A0C6P882"/>
<dbReference type="Pfam" id="PF17932">
    <property type="entry name" value="TetR_C_24"/>
    <property type="match status" value="1"/>
</dbReference>
<dbReference type="EMBL" id="HE965806">
    <property type="protein sequence ID" value="CCJ55751.1"/>
    <property type="molecule type" value="Genomic_DNA"/>
</dbReference>
<evidence type="ECO:0000256" key="6">
    <source>
        <dbReference type="SAM" id="MobiDB-lite"/>
    </source>
</evidence>
<gene>
    <name evidence="8" type="ORF">BN112_3837</name>
</gene>
<keyword evidence="3 5" id="KW-0238">DNA-binding</keyword>
<dbReference type="SUPFAM" id="SSF48498">
    <property type="entry name" value="Tetracyclin repressor-like, C-terminal domain"/>
    <property type="match status" value="1"/>
</dbReference>
<reference evidence="8 9" key="1">
    <citation type="journal article" date="2012" name="BMC Genomics">
        <title>Comparative genomics of the classical Bordetella subspecies: the evolution and exchange of virulence-associated diversity amongst closely related pathogens.</title>
        <authorList>
            <person name="Park J."/>
            <person name="Zhang Y."/>
            <person name="Buboltz A.M."/>
            <person name="Zhang X."/>
            <person name="Schuster S.C."/>
            <person name="Ahuja U."/>
            <person name="Liu M."/>
            <person name="Miller J.F."/>
            <person name="Sebaihia M."/>
            <person name="Bentley S.D."/>
            <person name="Parkhill J."/>
            <person name="Harvill E.T."/>
        </authorList>
    </citation>
    <scope>NUCLEOTIDE SEQUENCE [LARGE SCALE GENOMIC DNA]</scope>
    <source>
        <strain evidence="8 9">253</strain>
    </source>
</reference>
<evidence type="ECO:0000256" key="3">
    <source>
        <dbReference type="ARBA" id="ARBA00023125"/>
    </source>
</evidence>
<dbReference type="GeneID" id="93205912"/>
<dbReference type="PROSITE" id="PS50977">
    <property type="entry name" value="HTH_TETR_2"/>
    <property type="match status" value="1"/>
</dbReference>
<evidence type="ECO:0000256" key="1">
    <source>
        <dbReference type="ARBA" id="ARBA00022491"/>
    </source>
</evidence>
<dbReference type="PANTHER" id="PTHR30055">
    <property type="entry name" value="HTH-TYPE TRANSCRIPTIONAL REGULATOR RUTR"/>
    <property type="match status" value="1"/>
</dbReference>
<dbReference type="Gene3D" id="1.10.357.10">
    <property type="entry name" value="Tetracycline Repressor, domain 2"/>
    <property type="match status" value="1"/>
</dbReference>
<dbReference type="InterPro" id="IPR041490">
    <property type="entry name" value="KstR2_TetR_C"/>
</dbReference>
<dbReference type="InterPro" id="IPR023772">
    <property type="entry name" value="DNA-bd_HTH_TetR-type_CS"/>
</dbReference>
<dbReference type="HOGENOM" id="CLU_069356_12_4_4"/>
<dbReference type="PANTHER" id="PTHR30055:SF240">
    <property type="entry name" value="HTH-TYPE TRANSCRIPTIONAL REGULATOR ACRR"/>
    <property type="match status" value="1"/>
</dbReference>
<dbReference type="PROSITE" id="PS01081">
    <property type="entry name" value="HTH_TETR_1"/>
    <property type="match status" value="1"/>
</dbReference>
<dbReference type="PRINTS" id="PR00455">
    <property type="entry name" value="HTHTETR"/>
</dbReference>
<keyword evidence="2" id="KW-0805">Transcription regulation</keyword>
<dbReference type="InterPro" id="IPR009057">
    <property type="entry name" value="Homeodomain-like_sf"/>
</dbReference>
<dbReference type="OrthoDB" id="5293556at2"/>
<evidence type="ECO:0000256" key="2">
    <source>
        <dbReference type="ARBA" id="ARBA00023015"/>
    </source>
</evidence>
<evidence type="ECO:0000256" key="4">
    <source>
        <dbReference type="ARBA" id="ARBA00023163"/>
    </source>
</evidence>
<organism evidence="8 9">
    <name type="scientific">Bordetella bronchiseptica 253</name>
    <dbReference type="NCBI Taxonomy" id="568707"/>
    <lineage>
        <taxon>Bacteria</taxon>
        <taxon>Pseudomonadati</taxon>
        <taxon>Pseudomonadota</taxon>
        <taxon>Betaproteobacteria</taxon>
        <taxon>Burkholderiales</taxon>
        <taxon>Alcaligenaceae</taxon>
        <taxon>Bordetella</taxon>
    </lineage>
</organism>
<dbReference type="Gene3D" id="1.10.10.60">
    <property type="entry name" value="Homeodomain-like"/>
    <property type="match status" value="1"/>
</dbReference>
<dbReference type="InterPro" id="IPR001647">
    <property type="entry name" value="HTH_TetR"/>
</dbReference>
<dbReference type="GO" id="GO:0000976">
    <property type="term" value="F:transcription cis-regulatory region binding"/>
    <property type="evidence" value="ECO:0007669"/>
    <property type="project" value="TreeGrafter"/>
</dbReference>
<feature type="region of interest" description="Disordered" evidence="6">
    <location>
        <begin position="1"/>
        <end position="32"/>
    </location>
</feature>
<dbReference type="Proteomes" id="UP000007564">
    <property type="component" value="Chromosome"/>
</dbReference>
<dbReference type="Pfam" id="PF00440">
    <property type="entry name" value="TetR_N"/>
    <property type="match status" value="1"/>
</dbReference>
<keyword evidence="1" id="KW-0678">Repressor</keyword>
<dbReference type="KEGG" id="bbh:BN112_3837"/>
<evidence type="ECO:0000256" key="5">
    <source>
        <dbReference type="PROSITE-ProRule" id="PRU00335"/>
    </source>
</evidence>
<evidence type="ECO:0000313" key="8">
    <source>
        <dbReference type="EMBL" id="CCJ55751.1"/>
    </source>
</evidence>
<evidence type="ECO:0000313" key="9">
    <source>
        <dbReference type="Proteomes" id="UP000007564"/>
    </source>
</evidence>
<dbReference type="GO" id="GO:0003700">
    <property type="term" value="F:DNA-binding transcription factor activity"/>
    <property type="evidence" value="ECO:0007669"/>
    <property type="project" value="TreeGrafter"/>
</dbReference>